<feature type="signal peptide" evidence="1">
    <location>
        <begin position="1"/>
        <end position="20"/>
    </location>
</feature>
<gene>
    <name evidence="2" type="ORF">K452DRAFT_57161</name>
</gene>
<dbReference type="GeneID" id="54304368"/>
<evidence type="ECO:0000313" key="2">
    <source>
        <dbReference type="EMBL" id="KAF2139876.1"/>
    </source>
</evidence>
<sequence length="107" mass="11280">MLAACFWLLACLALPCPVLPIPSAPIPSHPIPSRAHTLLVQNAKGERKEGRLVGSVALLLPAAVGHAVVSHGARRIFLHVSFDRSLSLCYADSELGWDGLHGLSIAG</sequence>
<reference evidence="2" key="1">
    <citation type="journal article" date="2020" name="Stud. Mycol.">
        <title>101 Dothideomycetes genomes: a test case for predicting lifestyles and emergence of pathogens.</title>
        <authorList>
            <person name="Haridas S."/>
            <person name="Albert R."/>
            <person name="Binder M."/>
            <person name="Bloem J."/>
            <person name="Labutti K."/>
            <person name="Salamov A."/>
            <person name="Andreopoulos B."/>
            <person name="Baker S."/>
            <person name="Barry K."/>
            <person name="Bills G."/>
            <person name="Bluhm B."/>
            <person name="Cannon C."/>
            <person name="Castanera R."/>
            <person name="Culley D."/>
            <person name="Daum C."/>
            <person name="Ezra D."/>
            <person name="Gonzalez J."/>
            <person name="Henrissat B."/>
            <person name="Kuo A."/>
            <person name="Liang C."/>
            <person name="Lipzen A."/>
            <person name="Lutzoni F."/>
            <person name="Magnuson J."/>
            <person name="Mondo S."/>
            <person name="Nolan M."/>
            <person name="Ohm R."/>
            <person name="Pangilinan J."/>
            <person name="Park H.-J."/>
            <person name="Ramirez L."/>
            <person name="Alfaro M."/>
            <person name="Sun H."/>
            <person name="Tritt A."/>
            <person name="Yoshinaga Y."/>
            <person name="Zwiers L.-H."/>
            <person name="Turgeon B."/>
            <person name="Goodwin S."/>
            <person name="Spatafora J."/>
            <person name="Crous P."/>
            <person name="Grigoriev I."/>
        </authorList>
    </citation>
    <scope>NUCLEOTIDE SEQUENCE</scope>
    <source>
        <strain evidence="2">CBS 121167</strain>
    </source>
</reference>
<accession>A0A6A6B7J3</accession>
<organism evidence="2 3">
    <name type="scientific">Aplosporella prunicola CBS 121167</name>
    <dbReference type="NCBI Taxonomy" id="1176127"/>
    <lineage>
        <taxon>Eukaryota</taxon>
        <taxon>Fungi</taxon>
        <taxon>Dikarya</taxon>
        <taxon>Ascomycota</taxon>
        <taxon>Pezizomycotina</taxon>
        <taxon>Dothideomycetes</taxon>
        <taxon>Dothideomycetes incertae sedis</taxon>
        <taxon>Botryosphaeriales</taxon>
        <taxon>Aplosporellaceae</taxon>
        <taxon>Aplosporella</taxon>
    </lineage>
</organism>
<evidence type="ECO:0000256" key="1">
    <source>
        <dbReference type="SAM" id="SignalP"/>
    </source>
</evidence>
<protein>
    <recommendedName>
        <fullName evidence="4">Secreted protein</fullName>
    </recommendedName>
</protein>
<keyword evidence="3" id="KW-1185">Reference proteome</keyword>
<evidence type="ECO:0008006" key="4">
    <source>
        <dbReference type="Google" id="ProtNLM"/>
    </source>
</evidence>
<dbReference type="RefSeq" id="XP_033395589.1">
    <property type="nucleotide sequence ID" value="XM_033546861.1"/>
</dbReference>
<feature type="chain" id="PRO_5025575837" description="Secreted protein" evidence="1">
    <location>
        <begin position="21"/>
        <end position="107"/>
    </location>
</feature>
<dbReference type="AlphaFoldDB" id="A0A6A6B7J3"/>
<name>A0A6A6B7J3_9PEZI</name>
<dbReference type="Proteomes" id="UP000799438">
    <property type="component" value="Unassembled WGS sequence"/>
</dbReference>
<evidence type="ECO:0000313" key="3">
    <source>
        <dbReference type="Proteomes" id="UP000799438"/>
    </source>
</evidence>
<keyword evidence="1" id="KW-0732">Signal</keyword>
<proteinExistence type="predicted"/>
<dbReference type="EMBL" id="ML995491">
    <property type="protein sequence ID" value="KAF2139876.1"/>
    <property type="molecule type" value="Genomic_DNA"/>
</dbReference>